<keyword evidence="4 7" id="KW-0812">Transmembrane</keyword>
<evidence type="ECO:0000256" key="1">
    <source>
        <dbReference type="ARBA" id="ARBA00004651"/>
    </source>
</evidence>
<keyword evidence="3" id="KW-0813">Transport</keyword>
<comment type="subcellular location">
    <subcellularLocation>
        <location evidence="1">Cell membrane</location>
        <topology evidence="1">Multi-pass membrane protein</topology>
    </subcellularLocation>
</comment>
<dbReference type="Proteomes" id="UP000628775">
    <property type="component" value="Unassembled WGS sequence"/>
</dbReference>
<feature type="transmembrane region" description="Helical" evidence="7">
    <location>
        <begin position="71"/>
        <end position="93"/>
    </location>
</feature>
<evidence type="ECO:0000256" key="6">
    <source>
        <dbReference type="ARBA" id="ARBA00023136"/>
    </source>
</evidence>
<dbReference type="PANTHER" id="PTHR23514">
    <property type="entry name" value="BYPASS OF STOP CODON PROTEIN 6"/>
    <property type="match status" value="1"/>
</dbReference>
<protein>
    <submittedName>
        <fullName evidence="9">Protein TsgA</fullName>
    </submittedName>
</protein>
<keyword evidence="5 7" id="KW-1133">Transmembrane helix</keyword>
<evidence type="ECO:0000256" key="4">
    <source>
        <dbReference type="ARBA" id="ARBA00022692"/>
    </source>
</evidence>
<evidence type="ECO:0000256" key="2">
    <source>
        <dbReference type="ARBA" id="ARBA00008335"/>
    </source>
</evidence>
<dbReference type="SUPFAM" id="SSF103473">
    <property type="entry name" value="MFS general substrate transporter"/>
    <property type="match status" value="1"/>
</dbReference>
<sequence length="398" mass="43420">MRIKLPFLLALFTMLLFGAFEMLKGVSAPFMQEDWHLSYLQISNIFLLDSCGYMLGTFCCGWIIGRLGMRWVMMLGAMGMAIGTIVIVCGSTYLIMLPAFFFLGLGAGFLEIAANDVVPAMEKSQEGQARYFNWLHGVYGLGACLFPIAAAGLISYFGNWRYVYGLLLLAVLTIFVVASLRKHALAIATASKATGSDEGQQGKGVLRTPLLYALLASIVTYVMAEITIAAWLPSFLMRVKGLTVTHSSAYLSGFYLAFTIGRLTAPFWVNKVGNLWAIMISTVCAICFLSLAIFGGPFLLFFFWFTGLAFAVIFPTIAAMASSLFPEKSGRVLGLLFTSASIGTFVVNWLIGAVSTFVGLATGFLFIFVFLFALMVSIGFVARLARFQSVSPLKKRIS</sequence>
<feature type="transmembrane region" description="Helical" evidence="7">
    <location>
        <begin position="301"/>
        <end position="325"/>
    </location>
</feature>
<dbReference type="InterPro" id="IPR011701">
    <property type="entry name" value="MFS"/>
</dbReference>
<dbReference type="Gene3D" id="1.20.1250.20">
    <property type="entry name" value="MFS general substrate transporter like domains"/>
    <property type="match status" value="2"/>
</dbReference>
<comment type="caution">
    <text evidence="9">The sequence shown here is derived from an EMBL/GenBank/DDBJ whole genome shotgun (WGS) entry which is preliminary data.</text>
</comment>
<comment type="similarity">
    <text evidence="2">Belongs to the major facilitator superfamily.</text>
</comment>
<organism evidence="9 10">
    <name type="scientific">Pullulanibacillus camelliae</name>
    <dbReference type="NCBI Taxonomy" id="1707096"/>
    <lineage>
        <taxon>Bacteria</taxon>
        <taxon>Bacillati</taxon>
        <taxon>Bacillota</taxon>
        <taxon>Bacilli</taxon>
        <taxon>Bacillales</taxon>
        <taxon>Sporolactobacillaceae</taxon>
        <taxon>Pullulanibacillus</taxon>
    </lineage>
</organism>
<accession>A0A8J2VU99</accession>
<feature type="transmembrane region" description="Helical" evidence="7">
    <location>
        <begin position="275"/>
        <end position="295"/>
    </location>
</feature>
<feature type="transmembrane region" description="Helical" evidence="7">
    <location>
        <begin position="332"/>
        <end position="351"/>
    </location>
</feature>
<reference evidence="9" key="1">
    <citation type="journal article" date="2014" name="Int. J. Syst. Evol. Microbiol.">
        <title>Complete genome sequence of Corynebacterium casei LMG S-19264T (=DSM 44701T), isolated from a smear-ripened cheese.</title>
        <authorList>
            <consortium name="US DOE Joint Genome Institute (JGI-PGF)"/>
            <person name="Walter F."/>
            <person name="Albersmeier A."/>
            <person name="Kalinowski J."/>
            <person name="Ruckert C."/>
        </authorList>
    </citation>
    <scope>NUCLEOTIDE SEQUENCE</scope>
    <source>
        <strain evidence="9">CGMCC 1.15371</strain>
    </source>
</reference>
<evidence type="ECO:0000256" key="3">
    <source>
        <dbReference type="ARBA" id="ARBA00022448"/>
    </source>
</evidence>
<dbReference type="GO" id="GO:0005886">
    <property type="term" value="C:plasma membrane"/>
    <property type="evidence" value="ECO:0007669"/>
    <property type="project" value="UniProtKB-SubCell"/>
</dbReference>
<evidence type="ECO:0000259" key="8">
    <source>
        <dbReference type="PROSITE" id="PS50850"/>
    </source>
</evidence>
<feature type="domain" description="Major facilitator superfamily (MFS) profile" evidence="8">
    <location>
        <begin position="1"/>
        <end position="391"/>
    </location>
</feature>
<dbReference type="Pfam" id="PF07690">
    <property type="entry name" value="MFS_1"/>
    <property type="match status" value="1"/>
</dbReference>
<dbReference type="AlphaFoldDB" id="A0A8J2VU99"/>
<proteinExistence type="inferred from homology"/>
<dbReference type="InterPro" id="IPR036259">
    <property type="entry name" value="MFS_trans_sf"/>
</dbReference>
<dbReference type="PROSITE" id="PS50850">
    <property type="entry name" value="MFS"/>
    <property type="match status" value="1"/>
</dbReference>
<dbReference type="InterPro" id="IPR051788">
    <property type="entry name" value="MFS_Transporter"/>
</dbReference>
<dbReference type="InterPro" id="IPR020846">
    <property type="entry name" value="MFS_dom"/>
</dbReference>
<keyword evidence="6 7" id="KW-0472">Membrane</keyword>
<dbReference type="RefSeq" id="WP_188692522.1">
    <property type="nucleotide sequence ID" value="NZ_BMIR01000007.1"/>
</dbReference>
<feature type="transmembrane region" description="Helical" evidence="7">
    <location>
        <begin position="41"/>
        <end position="64"/>
    </location>
</feature>
<evidence type="ECO:0000256" key="5">
    <source>
        <dbReference type="ARBA" id="ARBA00022989"/>
    </source>
</evidence>
<dbReference type="EMBL" id="BMIR01000007">
    <property type="protein sequence ID" value="GGE39774.1"/>
    <property type="molecule type" value="Genomic_DNA"/>
</dbReference>
<feature type="transmembrane region" description="Helical" evidence="7">
    <location>
        <begin position="162"/>
        <end position="180"/>
    </location>
</feature>
<dbReference type="PANTHER" id="PTHR23514:SF3">
    <property type="entry name" value="BYPASS OF STOP CODON PROTEIN 6"/>
    <property type="match status" value="1"/>
</dbReference>
<evidence type="ECO:0000313" key="10">
    <source>
        <dbReference type="Proteomes" id="UP000628775"/>
    </source>
</evidence>
<feature type="transmembrane region" description="Helical" evidence="7">
    <location>
        <begin position="357"/>
        <end position="385"/>
    </location>
</feature>
<feature type="transmembrane region" description="Helical" evidence="7">
    <location>
        <begin position="138"/>
        <end position="156"/>
    </location>
</feature>
<evidence type="ECO:0000256" key="7">
    <source>
        <dbReference type="SAM" id="Phobius"/>
    </source>
</evidence>
<dbReference type="GO" id="GO:0022857">
    <property type="term" value="F:transmembrane transporter activity"/>
    <property type="evidence" value="ECO:0007669"/>
    <property type="project" value="InterPro"/>
</dbReference>
<reference evidence="9" key="2">
    <citation type="submission" date="2020-09" db="EMBL/GenBank/DDBJ databases">
        <authorList>
            <person name="Sun Q."/>
            <person name="Zhou Y."/>
        </authorList>
    </citation>
    <scope>NUCLEOTIDE SEQUENCE</scope>
    <source>
        <strain evidence="9">CGMCC 1.15371</strain>
    </source>
</reference>
<gene>
    <name evidence="9" type="primary">tsgA</name>
    <name evidence="9" type="ORF">GCM10011391_18220</name>
</gene>
<feature type="transmembrane region" description="Helical" evidence="7">
    <location>
        <begin position="99"/>
        <end position="118"/>
    </location>
</feature>
<name>A0A8J2VU99_9BACL</name>
<keyword evidence="10" id="KW-1185">Reference proteome</keyword>
<feature type="transmembrane region" description="Helical" evidence="7">
    <location>
        <begin position="244"/>
        <end position="263"/>
    </location>
</feature>
<feature type="transmembrane region" description="Helical" evidence="7">
    <location>
        <begin position="210"/>
        <end position="232"/>
    </location>
</feature>
<evidence type="ECO:0000313" key="9">
    <source>
        <dbReference type="EMBL" id="GGE39774.1"/>
    </source>
</evidence>